<evidence type="ECO:0000256" key="5">
    <source>
        <dbReference type="ARBA" id="ARBA00023136"/>
    </source>
</evidence>
<evidence type="ECO:0000256" key="3">
    <source>
        <dbReference type="ARBA" id="ARBA00022692"/>
    </source>
</evidence>
<name>A0ABP1QEH9_9HEXA</name>
<evidence type="ECO:0000256" key="1">
    <source>
        <dbReference type="ARBA" id="ARBA00004141"/>
    </source>
</evidence>
<accession>A0ABP1QEH9</accession>
<evidence type="ECO:0000313" key="7">
    <source>
        <dbReference type="EMBL" id="CAL8096081.1"/>
    </source>
</evidence>
<evidence type="ECO:0000313" key="8">
    <source>
        <dbReference type="Proteomes" id="UP001642540"/>
    </source>
</evidence>
<feature type="transmembrane region" description="Helical" evidence="6">
    <location>
        <begin position="297"/>
        <end position="319"/>
    </location>
</feature>
<feature type="transmembrane region" description="Helical" evidence="6">
    <location>
        <begin position="73"/>
        <end position="94"/>
    </location>
</feature>
<feature type="transmembrane region" description="Helical" evidence="6">
    <location>
        <begin position="236"/>
        <end position="261"/>
    </location>
</feature>
<feature type="transmembrane region" description="Helical" evidence="6">
    <location>
        <begin position="39"/>
        <end position="61"/>
    </location>
</feature>
<dbReference type="Proteomes" id="UP001642540">
    <property type="component" value="Unassembled WGS sequence"/>
</dbReference>
<feature type="transmembrane region" description="Helical" evidence="6">
    <location>
        <begin position="397"/>
        <end position="415"/>
    </location>
</feature>
<reference evidence="7 8" key="1">
    <citation type="submission" date="2024-08" db="EMBL/GenBank/DDBJ databases">
        <authorList>
            <person name="Cucini C."/>
            <person name="Frati F."/>
        </authorList>
    </citation>
    <scope>NUCLEOTIDE SEQUENCE [LARGE SCALE GENOMIC DNA]</scope>
</reference>
<evidence type="ECO:0000256" key="6">
    <source>
        <dbReference type="RuleBase" id="RU910716"/>
    </source>
</evidence>
<comment type="subcellular location">
    <subcellularLocation>
        <location evidence="1 6">Membrane</location>
        <topology evidence="1 6">Multi-pass membrane protein</topology>
    </subcellularLocation>
</comment>
<evidence type="ECO:0000256" key="4">
    <source>
        <dbReference type="ARBA" id="ARBA00022989"/>
    </source>
</evidence>
<feature type="transmembrane region" description="Helical" evidence="6">
    <location>
        <begin position="114"/>
        <end position="136"/>
    </location>
</feature>
<keyword evidence="8" id="KW-1185">Reference proteome</keyword>
<comment type="caution">
    <text evidence="7">The sequence shown here is derived from an EMBL/GenBank/DDBJ whole genome shotgun (WGS) entry which is preliminary data.</text>
</comment>
<comment type="similarity">
    <text evidence="2 6">Belongs to the XK family.</text>
</comment>
<evidence type="ECO:0000256" key="2">
    <source>
        <dbReference type="ARBA" id="ARBA00008789"/>
    </source>
</evidence>
<protein>
    <recommendedName>
        <fullName evidence="6">XK-related protein</fullName>
    </recommendedName>
</protein>
<organism evidence="7 8">
    <name type="scientific">Orchesella dallaii</name>
    <dbReference type="NCBI Taxonomy" id="48710"/>
    <lineage>
        <taxon>Eukaryota</taxon>
        <taxon>Metazoa</taxon>
        <taxon>Ecdysozoa</taxon>
        <taxon>Arthropoda</taxon>
        <taxon>Hexapoda</taxon>
        <taxon>Collembola</taxon>
        <taxon>Entomobryomorpha</taxon>
        <taxon>Entomobryoidea</taxon>
        <taxon>Orchesellidae</taxon>
        <taxon>Orchesellinae</taxon>
        <taxon>Orchesella</taxon>
    </lineage>
</organism>
<sequence length="438" mass="49517">MATGGVNQQSPLIEKGGIANRHEMQEMARNQHHHKPSRAYTITIDFINLVMTALEIALVLYLSIHHFTDSMGVIAVVMLAPIAMNFIGVTYFFSDKNERDEFEKVGTTRLSKDMFQIPVFGPVLTALKVLLISSGLSKKHDIEYERFEASAVKMRQAQTFFSASPEAVVQLSVLLISRSEEITVDHVLETAIVIVSIFTLAESNVYALRSPYFRLFHSYEDGDWAVHESFGRKCILFLHSFFSIGSRIAASACLIAGIQSIRLRMLADERMSNASGSPAHADDNSEATSDVQSVQELGYMIAFTLICLIFYHMILYYIARFLRFALVGRGIPGGCYESINYGWRSTILHTGFQSKNIATQIWFYLENCIMIAVWWFAVETYGDDRVKRNSQKPMIVIYISFTVLSVFFLFSAVGTKMHSLRNPFKDPQHETVRTAVNK</sequence>
<keyword evidence="5 6" id="KW-0472">Membrane</keyword>
<dbReference type="Pfam" id="PF09815">
    <property type="entry name" value="XK-related"/>
    <property type="match status" value="1"/>
</dbReference>
<keyword evidence="3 6" id="KW-0812">Transmembrane</keyword>
<dbReference type="EMBL" id="CAXLJM020000027">
    <property type="protein sequence ID" value="CAL8096081.1"/>
    <property type="molecule type" value="Genomic_DNA"/>
</dbReference>
<dbReference type="InterPro" id="IPR018629">
    <property type="entry name" value="XK-rel"/>
</dbReference>
<keyword evidence="4 6" id="KW-1133">Transmembrane helix</keyword>
<proteinExistence type="inferred from homology"/>
<gene>
    <name evidence="7" type="ORF">ODALV1_LOCUS9260</name>
</gene>
<feature type="transmembrane region" description="Helical" evidence="6">
    <location>
        <begin position="361"/>
        <end position="377"/>
    </location>
</feature>